<comment type="similarity">
    <text evidence="1">Belongs to the sigma-70 factor family. ECF subfamily.</text>
</comment>
<dbReference type="InterPro" id="IPR013249">
    <property type="entry name" value="RNA_pol_sigma70_r4_t2"/>
</dbReference>
<keyword evidence="4" id="KW-0238">DNA-binding</keyword>
<dbReference type="Proteomes" id="UP000318437">
    <property type="component" value="Unassembled WGS sequence"/>
</dbReference>
<dbReference type="AlphaFoldDB" id="A0A5C6CH87"/>
<reference evidence="7 8" key="1">
    <citation type="submission" date="2019-02" db="EMBL/GenBank/DDBJ databases">
        <title>Deep-cultivation of Planctomycetes and their phenomic and genomic characterization uncovers novel biology.</title>
        <authorList>
            <person name="Wiegand S."/>
            <person name="Jogler M."/>
            <person name="Boedeker C."/>
            <person name="Pinto D."/>
            <person name="Vollmers J."/>
            <person name="Rivas-Marin E."/>
            <person name="Kohn T."/>
            <person name="Peeters S.H."/>
            <person name="Heuer A."/>
            <person name="Rast P."/>
            <person name="Oberbeckmann S."/>
            <person name="Bunk B."/>
            <person name="Jeske O."/>
            <person name="Meyerdierks A."/>
            <person name="Storesund J.E."/>
            <person name="Kallscheuer N."/>
            <person name="Luecker S."/>
            <person name="Lage O.M."/>
            <person name="Pohl T."/>
            <person name="Merkel B.J."/>
            <person name="Hornburger P."/>
            <person name="Mueller R.-W."/>
            <person name="Bruemmer F."/>
            <person name="Labrenz M."/>
            <person name="Spormann A.M."/>
            <person name="Op Den Camp H."/>
            <person name="Overmann J."/>
            <person name="Amann R."/>
            <person name="Jetten M.S.M."/>
            <person name="Mascher T."/>
            <person name="Medema M.H."/>
            <person name="Devos D.P."/>
            <person name="Kaster A.-K."/>
            <person name="Ovreas L."/>
            <person name="Rohde M."/>
            <person name="Galperin M.Y."/>
            <person name="Jogler C."/>
        </authorList>
    </citation>
    <scope>NUCLEOTIDE SEQUENCE [LARGE SCALE GENOMIC DNA]</scope>
    <source>
        <strain evidence="7 8">Pla144</strain>
    </source>
</reference>
<dbReference type="PANTHER" id="PTHR43133">
    <property type="entry name" value="RNA POLYMERASE ECF-TYPE SIGMA FACTO"/>
    <property type="match status" value="1"/>
</dbReference>
<dbReference type="InterPro" id="IPR036388">
    <property type="entry name" value="WH-like_DNA-bd_sf"/>
</dbReference>
<dbReference type="NCBIfam" id="TIGR02937">
    <property type="entry name" value="sigma70-ECF"/>
    <property type="match status" value="1"/>
</dbReference>
<dbReference type="Gene3D" id="1.10.1740.10">
    <property type="match status" value="1"/>
</dbReference>
<dbReference type="InterPro" id="IPR014284">
    <property type="entry name" value="RNA_pol_sigma-70_dom"/>
</dbReference>
<organism evidence="7 8">
    <name type="scientific">Bythopirellula polymerisocia</name>
    <dbReference type="NCBI Taxonomy" id="2528003"/>
    <lineage>
        <taxon>Bacteria</taxon>
        <taxon>Pseudomonadati</taxon>
        <taxon>Planctomycetota</taxon>
        <taxon>Planctomycetia</taxon>
        <taxon>Pirellulales</taxon>
        <taxon>Lacipirellulaceae</taxon>
        <taxon>Bythopirellula</taxon>
    </lineage>
</organism>
<evidence type="ECO:0000313" key="7">
    <source>
        <dbReference type="EMBL" id="TWU22641.1"/>
    </source>
</evidence>
<dbReference type="PANTHER" id="PTHR43133:SF8">
    <property type="entry name" value="RNA POLYMERASE SIGMA FACTOR HI_1459-RELATED"/>
    <property type="match status" value="1"/>
</dbReference>
<dbReference type="InterPro" id="IPR013324">
    <property type="entry name" value="RNA_pol_sigma_r3/r4-like"/>
</dbReference>
<dbReference type="GO" id="GO:0016987">
    <property type="term" value="F:sigma factor activity"/>
    <property type="evidence" value="ECO:0007669"/>
    <property type="project" value="UniProtKB-KW"/>
</dbReference>
<gene>
    <name evidence="7" type="primary">sigD</name>
    <name evidence="7" type="ORF">Pla144_41010</name>
</gene>
<feature type="domain" description="RNA polymerase sigma factor 70 region 4 type 2" evidence="6">
    <location>
        <begin position="139"/>
        <end position="190"/>
    </location>
</feature>
<evidence type="ECO:0000313" key="8">
    <source>
        <dbReference type="Proteomes" id="UP000318437"/>
    </source>
</evidence>
<dbReference type="CDD" id="cd06171">
    <property type="entry name" value="Sigma70_r4"/>
    <property type="match status" value="1"/>
</dbReference>
<proteinExistence type="inferred from homology"/>
<keyword evidence="3" id="KW-0731">Sigma factor</keyword>
<evidence type="ECO:0000256" key="4">
    <source>
        <dbReference type="ARBA" id="ARBA00023125"/>
    </source>
</evidence>
<dbReference type="SUPFAM" id="SSF88659">
    <property type="entry name" value="Sigma3 and sigma4 domains of RNA polymerase sigma factors"/>
    <property type="match status" value="1"/>
</dbReference>
<dbReference type="Gene3D" id="1.10.10.10">
    <property type="entry name" value="Winged helix-like DNA-binding domain superfamily/Winged helix DNA-binding domain"/>
    <property type="match status" value="1"/>
</dbReference>
<name>A0A5C6CH87_9BACT</name>
<keyword evidence="8" id="KW-1185">Reference proteome</keyword>
<evidence type="ECO:0000256" key="3">
    <source>
        <dbReference type="ARBA" id="ARBA00023082"/>
    </source>
</evidence>
<dbReference type="RefSeq" id="WP_146452404.1">
    <property type="nucleotide sequence ID" value="NZ_SJPS01000007.1"/>
</dbReference>
<dbReference type="GO" id="GO:0006352">
    <property type="term" value="P:DNA-templated transcription initiation"/>
    <property type="evidence" value="ECO:0007669"/>
    <property type="project" value="InterPro"/>
</dbReference>
<dbReference type="SUPFAM" id="SSF88946">
    <property type="entry name" value="Sigma2 domain of RNA polymerase sigma factors"/>
    <property type="match status" value="1"/>
</dbReference>
<dbReference type="InterPro" id="IPR013325">
    <property type="entry name" value="RNA_pol_sigma_r2"/>
</dbReference>
<comment type="caution">
    <text evidence="7">The sequence shown here is derived from an EMBL/GenBank/DDBJ whole genome shotgun (WGS) entry which is preliminary data.</text>
</comment>
<dbReference type="GO" id="GO:0003677">
    <property type="term" value="F:DNA binding"/>
    <property type="evidence" value="ECO:0007669"/>
    <property type="project" value="UniProtKB-KW"/>
</dbReference>
<accession>A0A5C6CH87</accession>
<keyword evidence="5" id="KW-0804">Transcription</keyword>
<dbReference type="EMBL" id="SJPS01000007">
    <property type="protein sequence ID" value="TWU22641.1"/>
    <property type="molecule type" value="Genomic_DNA"/>
</dbReference>
<evidence type="ECO:0000256" key="2">
    <source>
        <dbReference type="ARBA" id="ARBA00023015"/>
    </source>
</evidence>
<dbReference type="InterPro" id="IPR039425">
    <property type="entry name" value="RNA_pol_sigma-70-like"/>
</dbReference>
<evidence type="ECO:0000256" key="5">
    <source>
        <dbReference type="ARBA" id="ARBA00023163"/>
    </source>
</evidence>
<keyword evidence="2" id="KW-0805">Transcription regulation</keyword>
<evidence type="ECO:0000259" key="6">
    <source>
        <dbReference type="Pfam" id="PF08281"/>
    </source>
</evidence>
<evidence type="ECO:0000256" key="1">
    <source>
        <dbReference type="ARBA" id="ARBA00010641"/>
    </source>
</evidence>
<dbReference type="Pfam" id="PF08281">
    <property type="entry name" value="Sigma70_r4_2"/>
    <property type="match status" value="1"/>
</dbReference>
<dbReference type="OrthoDB" id="291970at2"/>
<sequence>MNDHDTQILASLRTGDENALLEFLKINEAALLTFIRSRIGSQLQKKIEPEDVLQEASMEAIRILPTTDLSTWDPLHWLFQICERKIIDSHRKFFASQKRDASREAAIPDGSEAAGLANLLAASMTTPSAAFSRDQRQLAMLAALDTLPEDQREALRLRYLVGLSSKEIAKKIGKTDGATRVMISRALSRLHEMLA</sequence>
<protein>
    <submittedName>
        <fullName evidence="7">ECF RNA polymerase sigma factor SigD</fullName>
    </submittedName>
</protein>